<gene>
    <name evidence="7" type="ORF">ABDJ40_14025</name>
</gene>
<evidence type="ECO:0000313" key="7">
    <source>
        <dbReference type="EMBL" id="MEO3713879.1"/>
    </source>
</evidence>
<dbReference type="Gene3D" id="2.40.50.100">
    <property type="match status" value="1"/>
</dbReference>
<dbReference type="PANTHER" id="PTHR30469">
    <property type="entry name" value="MULTIDRUG RESISTANCE PROTEIN MDTA"/>
    <property type="match status" value="1"/>
</dbReference>
<feature type="chain" id="PRO_5046277367" evidence="3">
    <location>
        <begin position="27"/>
        <end position="401"/>
    </location>
</feature>
<keyword evidence="3" id="KW-0732">Signal</keyword>
<evidence type="ECO:0000256" key="1">
    <source>
        <dbReference type="ARBA" id="ARBA00009477"/>
    </source>
</evidence>
<keyword evidence="2" id="KW-0175">Coiled coil</keyword>
<feature type="domain" description="YknX-like C-terminal permuted SH3-like" evidence="6">
    <location>
        <begin position="313"/>
        <end position="380"/>
    </location>
</feature>
<evidence type="ECO:0000259" key="4">
    <source>
        <dbReference type="Pfam" id="PF25917"/>
    </source>
</evidence>
<keyword evidence="8" id="KW-1185">Reference proteome</keyword>
<sequence length="401" mass="42566">MDKKKRNRWLVWGGAAVVVLSAGAGAAVYAGKADSKASDAKQAAKDGKDDKKKEATLEFASREVTKPQMATMPGSIEFSGPLVAPNTVVVRSKASGVLLNLHVAEGSRVRSGQSLGELDLEELRYRVAERRASLEAAQAQFQQAERSYKANEDLAAKAFISSTALDNFRASMEAARGQWLAAKAQLETAQSSLRLASLVAPISGVVAKRHAVPGEKLSAEQQVLSIVDLGKLELAGLVGTHEVARLKPGMAVAVKVEGDEQPVQARISRISPAAEPGTRSIGVTLEIANAEERFRAGQYAVAHVELPDNSQRLTLPATAVINASGQDHVWVLEKGTLVRRVVTTGRRDAREGRIEILQGLKAEDQVLAARFDNLRDGAAAKVVDARAPRVASAAASAPALQ</sequence>
<dbReference type="Pfam" id="PF25917">
    <property type="entry name" value="BSH_RND"/>
    <property type="match status" value="1"/>
</dbReference>
<dbReference type="NCBIfam" id="TIGR01730">
    <property type="entry name" value="RND_mfp"/>
    <property type="match status" value="1"/>
</dbReference>
<evidence type="ECO:0000259" key="5">
    <source>
        <dbReference type="Pfam" id="PF25954"/>
    </source>
</evidence>
<dbReference type="InterPro" id="IPR058637">
    <property type="entry name" value="YknX-like_C"/>
</dbReference>
<evidence type="ECO:0000256" key="2">
    <source>
        <dbReference type="SAM" id="Coils"/>
    </source>
</evidence>
<dbReference type="PANTHER" id="PTHR30469:SF15">
    <property type="entry name" value="HLYD FAMILY OF SECRETION PROTEINS"/>
    <property type="match status" value="1"/>
</dbReference>
<dbReference type="Gene3D" id="2.40.30.170">
    <property type="match status" value="1"/>
</dbReference>
<organism evidence="7 8">
    <name type="scientific">Roseateles flavus</name>
    <dbReference type="NCBI Taxonomy" id="3149041"/>
    <lineage>
        <taxon>Bacteria</taxon>
        <taxon>Pseudomonadati</taxon>
        <taxon>Pseudomonadota</taxon>
        <taxon>Betaproteobacteria</taxon>
        <taxon>Burkholderiales</taxon>
        <taxon>Sphaerotilaceae</taxon>
        <taxon>Roseateles</taxon>
    </lineage>
</organism>
<comment type="caution">
    <text evidence="7">The sequence shown here is derived from an EMBL/GenBank/DDBJ whole genome shotgun (WGS) entry which is preliminary data.</text>
</comment>
<evidence type="ECO:0000256" key="3">
    <source>
        <dbReference type="SAM" id="SignalP"/>
    </source>
</evidence>
<dbReference type="Pfam" id="PF25989">
    <property type="entry name" value="YknX_C"/>
    <property type="match status" value="1"/>
</dbReference>
<protein>
    <submittedName>
        <fullName evidence="7">Efflux RND transporter periplasmic adaptor subunit</fullName>
    </submittedName>
</protein>
<evidence type="ECO:0000259" key="6">
    <source>
        <dbReference type="Pfam" id="PF25989"/>
    </source>
</evidence>
<dbReference type="Gene3D" id="2.40.420.20">
    <property type="match status" value="1"/>
</dbReference>
<dbReference type="Pfam" id="PF25954">
    <property type="entry name" value="Beta-barrel_RND_2"/>
    <property type="match status" value="1"/>
</dbReference>
<dbReference type="Gene3D" id="1.10.287.470">
    <property type="entry name" value="Helix hairpin bin"/>
    <property type="match status" value="1"/>
</dbReference>
<accession>A0ABV0GG01</accession>
<evidence type="ECO:0000313" key="8">
    <source>
        <dbReference type="Proteomes" id="UP001462640"/>
    </source>
</evidence>
<reference evidence="7 8" key="1">
    <citation type="submission" date="2024-05" db="EMBL/GenBank/DDBJ databases">
        <title>Roseateles sp. 2.12 16S ribosomal RNA gene Genome sequencing and assembly.</title>
        <authorList>
            <person name="Woo H."/>
        </authorList>
    </citation>
    <scope>NUCLEOTIDE SEQUENCE [LARGE SCALE GENOMIC DNA]</scope>
    <source>
        <strain evidence="7 8">2.12</strain>
    </source>
</reference>
<dbReference type="InterPro" id="IPR058625">
    <property type="entry name" value="MdtA-like_BSH"/>
</dbReference>
<name>A0ABV0GG01_9BURK</name>
<dbReference type="RefSeq" id="WP_347610694.1">
    <property type="nucleotide sequence ID" value="NZ_JBDPZC010000006.1"/>
</dbReference>
<dbReference type="SUPFAM" id="SSF111369">
    <property type="entry name" value="HlyD-like secretion proteins"/>
    <property type="match status" value="1"/>
</dbReference>
<dbReference type="InterPro" id="IPR058792">
    <property type="entry name" value="Beta-barrel_RND_2"/>
</dbReference>
<feature type="domain" description="Multidrug resistance protein MdtA-like barrel-sandwich hybrid" evidence="4">
    <location>
        <begin position="86"/>
        <end position="227"/>
    </location>
</feature>
<dbReference type="InterPro" id="IPR006143">
    <property type="entry name" value="RND_pump_MFP"/>
</dbReference>
<feature type="domain" description="CusB-like beta-barrel" evidence="5">
    <location>
        <begin position="242"/>
        <end position="304"/>
    </location>
</feature>
<feature type="signal peptide" evidence="3">
    <location>
        <begin position="1"/>
        <end position="26"/>
    </location>
</feature>
<proteinExistence type="inferred from homology"/>
<feature type="coiled-coil region" evidence="2">
    <location>
        <begin position="120"/>
        <end position="154"/>
    </location>
</feature>
<dbReference type="Proteomes" id="UP001462640">
    <property type="component" value="Unassembled WGS sequence"/>
</dbReference>
<dbReference type="EMBL" id="JBDPZC010000006">
    <property type="protein sequence ID" value="MEO3713879.1"/>
    <property type="molecule type" value="Genomic_DNA"/>
</dbReference>
<comment type="similarity">
    <text evidence="1">Belongs to the membrane fusion protein (MFP) (TC 8.A.1) family.</text>
</comment>